<keyword evidence="1" id="KW-1133">Transmembrane helix</keyword>
<evidence type="ECO:0000313" key="2">
    <source>
        <dbReference type="EMBL" id="KAI5335921.1"/>
    </source>
</evidence>
<name>A0AAD4W3L8_PRUDU</name>
<gene>
    <name evidence="2" type="ORF">L3X38_026055</name>
</gene>
<evidence type="ECO:0000313" key="3">
    <source>
        <dbReference type="Proteomes" id="UP001054821"/>
    </source>
</evidence>
<keyword evidence="1" id="KW-0812">Transmembrane</keyword>
<accession>A0AAD4W3L8</accession>
<evidence type="ECO:0000256" key="1">
    <source>
        <dbReference type="SAM" id="Phobius"/>
    </source>
</evidence>
<proteinExistence type="predicted"/>
<keyword evidence="1" id="KW-0472">Membrane</keyword>
<reference evidence="2 3" key="1">
    <citation type="journal article" date="2022" name="G3 (Bethesda)">
        <title>Whole-genome sequence and methylome profiling of the almond [Prunus dulcis (Mill.) D.A. Webb] cultivar 'Nonpareil'.</title>
        <authorList>
            <person name="D'Amico-Willman K.M."/>
            <person name="Ouma W.Z."/>
            <person name="Meulia T."/>
            <person name="Sideli G.M."/>
            <person name="Gradziel T.M."/>
            <person name="Fresnedo-Ramirez J."/>
        </authorList>
    </citation>
    <scope>NUCLEOTIDE SEQUENCE [LARGE SCALE GENOMIC DNA]</scope>
    <source>
        <strain evidence="2">Clone GOH B32 T37-40</strain>
    </source>
</reference>
<dbReference type="AlphaFoldDB" id="A0AAD4W3L8"/>
<dbReference type="Proteomes" id="UP001054821">
    <property type="component" value="Chromosome 4"/>
</dbReference>
<keyword evidence="3" id="KW-1185">Reference proteome</keyword>
<feature type="transmembrane region" description="Helical" evidence="1">
    <location>
        <begin position="42"/>
        <end position="64"/>
    </location>
</feature>
<comment type="caution">
    <text evidence="2">The sequence shown here is derived from an EMBL/GenBank/DDBJ whole genome shotgun (WGS) entry which is preliminary data.</text>
</comment>
<dbReference type="EMBL" id="JAJFAZ020000004">
    <property type="protein sequence ID" value="KAI5335921.1"/>
    <property type="molecule type" value="Genomic_DNA"/>
</dbReference>
<sequence>MAGAVQLLSLPSANLPSAQLPTLPRVSQPRPWQLLQLSQPRPWQLLQLMILLLFSLTYPFHSLLTVKDVQTRY</sequence>
<protein>
    <submittedName>
        <fullName evidence="2">Uncharacterized protein</fullName>
    </submittedName>
</protein>
<organism evidence="2 3">
    <name type="scientific">Prunus dulcis</name>
    <name type="common">Almond</name>
    <name type="synonym">Amygdalus dulcis</name>
    <dbReference type="NCBI Taxonomy" id="3755"/>
    <lineage>
        <taxon>Eukaryota</taxon>
        <taxon>Viridiplantae</taxon>
        <taxon>Streptophyta</taxon>
        <taxon>Embryophyta</taxon>
        <taxon>Tracheophyta</taxon>
        <taxon>Spermatophyta</taxon>
        <taxon>Magnoliopsida</taxon>
        <taxon>eudicotyledons</taxon>
        <taxon>Gunneridae</taxon>
        <taxon>Pentapetalae</taxon>
        <taxon>rosids</taxon>
        <taxon>fabids</taxon>
        <taxon>Rosales</taxon>
        <taxon>Rosaceae</taxon>
        <taxon>Amygdaloideae</taxon>
        <taxon>Amygdaleae</taxon>
        <taxon>Prunus</taxon>
    </lineage>
</organism>